<dbReference type="EMBL" id="ML978957">
    <property type="protein sequence ID" value="KAF1933545.1"/>
    <property type="molecule type" value="Genomic_DNA"/>
</dbReference>
<evidence type="ECO:0000313" key="4">
    <source>
        <dbReference type="EMBL" id="KAF1933545.1"/>
    </source>
</evidence>
<sequence>RVLLVDDNTINLRLLQVGMKKRGYTFISSASDGLQAVNTYRTLLHSTPFAPPELILMDLSMPIMDGFEATRQVRRIEAEYNSHLSPSQAPHHSLIIALTGLASVTDQKKAYMAGVDSYIMKPVSFAKLTKLL</sequence>
<dbReference type="PANTHER" id="PTHR45339">
    <property type="entry name" value="HYBRID SIGNAL TRANSDUCTION HISTIDINE KINASE J"/>
    <property type="match status" value="1"/>
</dbReference>
<evidence type="ECO:0000313" key="5">
    <source>
        <dbReference type="Proteomes" id="UP000800082"/>
    </source>
</evidence>
<dbReference type="AlphaFoldDB" id="A0A6A5RYJ4"/>
<dbReference type="RefSeq" id="XP_033453793.1">
    <property type="nucleotide sequence ID" value="XM_033588755.1"/>
</dbReference>
<dbReference type="InterPro" id="IPR011006">
    <property type="entry name" value="CheY-like_superfamily"/>
</dbReference>
<evidence type="ECO:0000259" key="3">
    <source>
        <dbReference type="PROSITE" id="PS50110"/>
    </source>
</evidence>
<dbReference type="CDD" id="cd17546">
    <property type="entry name" value="REC_hyHK_CKI1_RcsC-like"/>
    <property type="match status" value="1"/>
</dbReference>
<feature type="domain" description="Response regulatory" evidence="3">
    <location>
        <begin position="1"/>
        <end position="132"/>
    </location>
</feature>
<dbReference type="InterPro" id="IPR001789">
    <property type="entry name" value="Sig_transdc_resp-reg_receiver"/>
</dbReference>
<proteinExistence type="predicted"/>
<dbReference type="SUPFAM" id="SSF52172">
    <property type="entry name" value="CheY-like"/>
    <property type="match status" value="1"/>
</dbReference>
<protein>
    <submittedName>
        <fullName evidence="4">CheY-like protein</fullName>
    </submittedName>
</protein>
<accession>A0A6A5RYJ4</accession>
<gene>
    <name evidence="4" type="ORF">M421DRAFT_26756</name>
</gene>
<evidence type="ECO:0000256" key="2">
    <source>
        <dbReference type="PROSITE-ProRule" id="PRU00169"/>
    </source>
</evidence>
<dbReference type="PROSITE" id="PS50110">
    <property type="entry name" value="RESPONSE_REGULATORY"/>
    <property type="match status" value="1"/>
</dbReference>
<dbReference type="SMART" id="SM00448">
    <property type="entry name" value="REC"/>
    <property type="match status" value="1"/>
</dbReference>
<dbReference type="Gene3D" id="3.40.50.2300">
    <property type="match status" value="1"/>
</dbReference>
<dbReference type="Proteomes" id="UP000800082">
    <property type="component" value="Unassembled WGS sequence"/>
</dbReference>
<feature type="non-terminal residue" evidence="4">
    <location>
        <position position="132"/>
    </location>
</feature>
<evidence type="ECO:0000256" key="1">
    <source>
        <dbReference type="ARBA" id="ARBA00022553"/>
    </source>
</evidence>
<dbReference type="PANTHER" id="PTHR45339:SF3">
    <property type="entry name" value="HISTIDINE KINASE"/>
    <property type="match status" value="1"/>
</dbReference>
<name>A0A6A5RYJ4_9PLEO</name>
<dbReference type="GeneID" id="54346402"/>
<keyword evidence="1 2" id="KW-0597">Phosphoprotein</keyword>
<dbReference type="Pfam" id="PF00072">
    <property type="entry name" value="Response_reg"/>
    <property type="match status" value="1"/>
</dbReference>
<organism evidence="4 5">
    <name type="scientific">Didymella exigua CBS 183.55</name>
    <dbReference type="NCBI Taxonomy" id="1150837"/>
    <lineage>
        <taxon>Eukaryota</taxon>
        <taxon>Fungi</taxon>
        <taxon>Dikarya</taxon>
        <taxon>Ascomycota</taxon>
        <taxon>Pezizomycotina</taxon>
        <taxon>Dothideomycetes</taxon>
        <taxon>Pleosporomycetidae</taxon>
        <taxon>Pleosporales</taxon>
        <taxon>Pleosporineae</taxon>
        <taxon>Didymellaceae</taxon>
        <taxon>Didymella</taxon>
    </lineage>
</organism>
<dbReference type="OrthoDB" id="303614at2759"/>
<feature type="modified residue" description="4-aspartylphosphate" evidence="2">
    <location>
        <position position="58"/>
    </location>
</feature>
<dbReference type="GO" id="GO:0000160">
    <property type="term" value="P:phosphorelay signal transduction system"/>
    <property type="evidence" value="ECO:0007669"/>
    <property type="project" value="InterPro"/>
</dbReference>
<reference evidence="4" key="1">
    <citation type="journal article" date="2020" name="Stud. Mycol.">
        <title>101 Dothideomycetes genomes: a test case for predicting lifestyles and emergence of pathogens.</title>
        <authorList>
            <person name="Haridas S."/>
            <person name="Albert R."/>
            <person name="Binder M."/>
            <person name="Bloem J."/>
            <person name="Labutti K."/>
            <person name="Salamov A."/>
            <person name="Andreopoulos B."/>
            <person name="Baker S."/>
            <person name="Barry K."/>
            <person name="Bills G."/>
            <person name="Bluhm B."/>
            <person name="Cannon C."/>
            <person name="Castanera R."/>
            <person name="Culley D."/>
            <person name="Daum C."/>
            <person name="Ezra D."/>
            <person name="Gonzalez J."/>
            <person name="Henrissat B."/>
            <person name="Kuo A."/>
            <person name="Liang C."/>
            <person name="Lipzen A."/>
            <person name="Lutzoni F."/>
            <person name="Magnuson J."/>
            <person name="Mondo S."/>
            <person name="Nolan M."/>
            <person name="Ohm R."/>
            <person name="Pangilinan J."/>
            <person name="Park H.-J."/>
            <person name="Ramirez L."/>
            <person name="Alfaro M."/>
            <person name="Sun H."/>
            <person name="Tritt A."/>
            <person name="Yoshinaga Y."/>
            <person name="Zwiers L.-H."/>
            <person name="Turgeon B."/>
            <person name="Goodwin S."/>
            <person name="Spatafora J."/>
            <person name="Crous P."/>
            <person name="Grigoriev I."/>
        </authorList>
    </citation>
    <scope>NUCLEOTIDE SEQUENCE</scope>
    <source>
        <strain evidence="4">CBS 183.55</strain>
    </source>
</reference>
<keyword evidence="5" id="KW-1185">Reference proteome</keyword>
<feature type="non-terminal residue" evidence="4">
    <location>
        <position position="1"/>
    </location>
</feature>